<feature type="compositionally biased region" description="Low complexity" evidence="1">
    <location>
        <begin position="389"/>
        <end position="429"/>
    </location>
</feature>
<feature type="compositionally biased region" description="Low complexity" evidence="1">
    <location>
        <begin position="455"/>
        <end position="465"/>
    </location>
</feature>
<evidence type="ECO:0000313" key="2">
    <source>
        <dbReference type="EMBL" id="PZX20033.1"/>
    </source>
</evidence>
<dbReference type="RefSeq" id="WP_111444218.1">
    <property type="nucleotide sequence ID" value="NZ_QKZK01000003.1"/>
</dbReference>
<dbReference type="Proteomes" id="UP000249239">
    <property type="component" value="Unassembled WGS sequence"/>
</dbReference>
<comment type="caution">
    <text evidence="2">The sequence shown here is derived from an EMBL/GenBank/DDBJ whole genome shotgun (WGS) entry which is preliminary data.</text>
</comment>
<protein>
    <recommendedName>
        <fullName evidence="4">Vitellogenin II</fullName>
    </recommendedName>
</protein>
<feature type="region of interest" description="Disordered" evidence="1">
    <location>
        <begin position="246"/>
        <end position="465"/>
    </location>
</feature>
<evidence type="ECO:0000256" key="1">
    <source>
        <dbReference type="SAM" id="MobiDB-lite"/>
    </source>
</evidence>
<dbReference type="AlphaFoldDB" id="A0A2W7NKN9"/>
<feature type="compositionally biased region" description="Polar residues" evidence="1">
    <location>
        <begin position="258"/>
        <end position="271"/>
    </location>
</feature>
<feature type="compositionally biased region" description="Gly residues" evidence="1">
    <location>
        <begin position="430"/>
        <end position="454"/>
    </location>
</feature>
<organism evidence="2 3">
    <name type="scientific">Breznakibacter xylanolyticus</name>
    <dbReference type="NCBI Taxonomy" id="990"/>
    <lineage>
        <taxon>Bacteria</taxon>
        <taxon>Pseudomonadati</taxon>
        <taxon>Bacteroidota</taxon>
        <taxon>Bacteroidia</taxon>
        <taxon>Marinilabiliales</taxon>
        <taxon>Marinilabiliaceae</taxon>
        <taxon>Breznakibacter</taxon>
    </lineage>
</organism>
<reference evidence="2 3" key="1">
    <citation type="submission" date="2018-06" db="EMBL/GenBank/DDBJ databases">
        <title>Genomic Encyclopedia of Archaeal and Bacterial Type Strains, Phase II (KMG-II): from individual species to whole genera.</title>
        <authorList>
            <person name="Goeker M."/>
        </authorList>
    </citation>
    <scope>NUCLEOTIDE SEQUENCE [LARGE SCALE GENOMIC DNA]</scope>
    <source>
        <strain evidence="2 3">DSM 6779</strain>
    </source>
</reference>
<keyword evidence="3" id="KW-1185">Reference proteome</keyword>
<feature type="compositionally biased region" description="Polar residues" evidence="1">
    <location>
        <begin position="279"/>
        <end position="327"/>
    </location>
</feature>
<dbReference type="EMBL" id="QKZK01000003">
    <property type="protein sequence ID" value="PZX20033.1"/>
    <property type="molecule type" value="Genomic_DNA"/>
</dbReference>
<evidence type="ECO:0008006" key="4">
    <source>
        <dbReference type="Google" id="ProtNLM"/>
    </source>
</evidence>
<gene>
    <name evidence="2" type="ORF">LX69_00484</name>
</gene>
<evidence type="ECO:0000313" key="3">
    <source>
        <dbReference type="Proteomes" id="UP000249239"/>
    </source>
</evidence>
<dbReference type="OrthoDB" id="1093019at2"/>
<feature type="compositionally biased region" description="Polar residues" evidence="1">
    <location>
        <begin position="338"/>
        <end position="355"/>
    </location>
</feature>
<feature type="compositionally biased region" description="Low complexity" evidence="1">
    <location>
        <begin position="359"/>
        <end position="372"/>
    </location>
</feature>
<dbReference type="PROSITE" id="PS51257">
    <property type="entry name" value="PROKAR_LIPOPROTEIN"/>
    <property type="match status" value="1"/>
</dbReference>
<proteinExistence type="predicted"/>
<accession>A0A2W7NKN9</accession>
<sequence>MKNIIFTSLVVAALVAAGCGSSRPGGDYSYVDDIYYNPRTDQVAGASRFNEPAVLDRDAQKTSDRELAQLKRDQIPQTPNQNADFNAIQERYANILANDSISEVDTLVYANDETGYWVDGFDGSDMDRDYAERIVRFHGSLAGVPYWSPLYSEIVYGSNWNWNVYVDGSYAWAFPTWSNPWYYNYYTSPRWSLSFGFGWPYYRNWGYWGGYSAWYDPWYGYGYPYHGYYGGYYGHHHHPIGGGGSGRTYTNEVPRRGNATNHSYAPSTTRDSYSRPGTAGTTTRRVDEQGNTVISNGQQTYTRPSRDSYQQNGGTVKSAGTPSSSESRTNDRAVRRSYTPTYSQPQSTSRPSYNRTEAPARSSAPTRSSGSGNVTTPSRSSSPGVRYQSSGSTTPPASSGSSGSRTYTRPSRSESSSSPSYSAPSRSSGSYGGGGSSSGGGSMNSGSSSGGGSSSGSSNPRSSRR</sequence>
<feature type="compositionally biased region" description="Polar residues" evidence="1">
    <location>
        <begin position="373"/>
        <end position="383"/>
    </location>
</feature>
<name>A0A2W7NKN9_9BACT</name>